<dbReference type="GO" id="GO:0003677">
    <property type="term" value="F:DNA binding"/>
    <property type="evidence" value="ECO:0007669"/>
    <property type="project" value="InterPro"/>
</dbReference>
<evidence type="ECO:0000259" key="7">
    <source>
        <dbReference type="Pfam" id="PF08281"/>
    </source>
</evidence>
<dbReference type="Pfam" id="PF04542">
    <property type="entry name" value="Sigma70_r2"/>
    <property type="match status" value="1"/>
</dbReference>
<evidence type="ECO:0000256" key="1">
    <source>
        <dbReference type="ARBA" id="ARBA00010641"/>
    </source>
</evidence>
<feature type="domain" description="RNA polymerase sigma-70 region 2" evidence="6">
    <location>
        <begin position="42"/>
        <end position="108"/>
    </location>
</feature>
<sequence length="206" mass="24545">MKRISSINLTGKQDNDQRPNSAELEEILSGCRAEDSRAQKQLYERYYAYGIAVCLHYGSNREEAEEMLHNGFIRVFENIGQYRGDSSFKSWFRTVIVRSAITYYNRVQKRKNRFTLIRRQWRQEEDKNLALKILEEEDVYLLLQLLTPSYRMALSLFYLEAYTHREIAELLRISEGTSKSNLFKAKRKLAELIEAHYPREYECFKD</sequence>
<evidence type="ECO:0000256" key="3">
    <source>
        <dbReference type="ARBA" id="ARBA00023082"/>
    </source>
</evidence>
<accession>A0A2D0NI14</accession>
<evidence type="ECO:0000256" key="4">
    <source>
        <dbReference type="ARBA" id="ARBA00023163"/>
    </source>
</evidence>
<dbReference type="InterPro" id="IPR013324">
    <property type="entry name" value="RNA_pol_sigma_r3/r4-like"/>
</dbReference>
<dbReference type="Gene3D" id="1.10.1740.10">
    <property type="match status" value="1"/>
</dbReference>
<organism evidence="8 9">
    <name type="scientific">Flavilitoribacter nigricans (strain ATCC 23147 / DSM 23189 / NBRC 102662 / NCIMB 1420 / SS-2)</name>
    <name type="common">Lewinella nigricans</name>
    <dbReference type="NCBI Taxonomy" id="1122177"/>
    <lineage>
        <taxon>Bacteria</taxon>
        <taxon>Pseudomonadati</taxon>
        <taxon>Bacteroidota</taxon>
        <taxon>Saprospiria</taxon>
        <taxon>Saprospirales</taxon>
        <taxon>Lewinellaceae</taxon>
        <taxon>Flavilitoribacter</taxon>
    </lineage>
</organism>
<comment type="similarity">
    <text evidence="1">Belongs to the sigma-70 factor family. ECF subfamily.</text>
</comment>
<dbReference type="PANTHER" id="PTHR43133:SF46">
    <property type="entry name" value="RNA POLYMERASE SIGMA-70 FACTOR ECF SUBFAMILY"/>
    <property type="match status" value="1"/>
</dbReference>
<name>A0A2D0NI14_FLAN2</name>
<keyword evidence="4" id="KW-0804">Transcription</keyword>
<comment type="caution">
    <text evidence="8">The sequence shown here is derived from an EMBL/GenBank/DDBJ whole genome shotgun (WGS) entry which is preliminary data.</text>
</comment>
<feature type="domain" description="RNA polymerase sigma factor 70 region 4 type 2" evidence="7">
    <location>
        <begin position="138"/>
        <end position="189"/>
    </location>
</feature>
<dbReference type="Pfam" id="PF08281">
    <property type="entry name" value="Sigma70_r4_2"/>
    <property type="match status" value="1"/>
</dbReference>
<dbReference type="AlphaFoldDB" id="A0A2D0NI14"/>
<dbReference type="InterPro" id="IPR007627">
    <property type="entry name" value="RNA_pol_sigma70_r2"/>
</dbReference>
<dbReference type="InterPro" id="IPR036388">
    <property type="entry name" value="WH-like_DNA-bd_sf"/>
</dbReference>
<feature type="compositionally biased region" description="Polar residues" evidence="5">
    <location>
        <begin position="1"/>
        <end position="12"/>
    </location>
</feature>
<gene>
    <name evidence="8" type="ORF">CRP01_01945</name>
</gene>
<dbReference type="InterPro" id="IPR014284">
    <property type="entry name" value="RNA_pol_sigma-70_dom"/>
</dbReference>
<proteinExistence type="inferred from homology"/>
<dbReference type="OrthoDB" id="1491902at2"/>
<dbReference type="Proteomes" id="UP000223913">
    <property type="component" value="Unassembled WGS sequence"/>
</dbReference>
<evidence type="ECO:0000313" key="9">
    <source>
        <dbReference type="Proteomes" id="UP000223913"/>
    </source>
</evidence>
<dbReference type="GO" id="GO:0006352">
    <property type="term" value="P:DNA-templated transcription initiation"/>
    <property type="evidence" value="ECO:0007669"/>
    <property type="project" value="InterPro"/>
</dbReference>
<feature type="region of interest" description="Disordered" evidence="5">
    <location>
        <begin position="1"/>
        <end position="21"/>
    </location>
</feature>
<dbReference type="InterPro" id="IPR013325">
    <property type="entry name" value="RNA_pol_sigma_r2"/>
</dbReference>
<evidence type="ECO:0000256" key="5">
    <source>
        <dbReference type="SAM" id="MobiDB-lite"/>
    </source>
</evidence>
<keyword evidence="2" id="KW-0805">Transcription regulation</keyword>
<dbReference type="InterPro" id="IPR013249">
    <property type="entry name" value="RNA_pol_sigma70_r4_t2"/>
</dbReference>
<evidence type="ECO:0000313" key="8">
    <source>
        <dbReference type="EMBL" id="PHN08107.1"/>
    </source>
</evidence>
<dbReference type="GO" id="GO:0016987">
    <property type="term" value="F:sigma factor activity"/>
    <property type="evidence" value="ECO:0007669"/>
    <property type="project" value="UniProtKB-KW"/>
</dbReference>
<dbReference type="InterPro" id="IPR039425">
    <property type="entry name" value="RNA_pol_sigma-70-like"/>
</dbReference>
<keyword evidence="3" id="KW-0731">Sigma factor</keyword>
<dbReference type="SUPFAM" id="SSF88659">
    <property type="entry name" value="Sigma3 and sigma4 domains of RNA polymerase sigma factors"/>
    <property type="match status" value="1"/>
</dbReference>
<dbReference type="PANTHER" id="PTHR43133">
    <property type="entry name" value="RNA POLYMERASE ECF-TYPE SIGMA FACTO"/>
    <property type="match status" value="1"/>
</dbReference>
<dbReference type="Gene3D" id="1.10.10.10">
    <property type="entry name" value="Winged helix-like DNA-binding domain superfamily/Winged helix DNA-binding domain"/>
    <property type="match status" value="1"/>
</dbReference>
<evidence type="ECO:0000256" key="2">
    <source>
        <dbReference type="ARBA" id="ARBA00023015"/>
    </source>
</evidence>
<dbReference type="EMBL" id="PDUD01000002">
    <property type="protein sequence ID" value="PHN08107.1"/>
    <property type="molecule type" value="Genomic_DNA"/>
</dbReference>
<dbReference type="NCBIfam" id="TIGR02937">
    <property type="entry name" value="sigma70-ECF"/>
    <property type="match status" value="1"/>
</dbReference>
<reference evidence="8 9" key="1">
    <citation type="submission" date="2017-10" db="EMBL/GenBank/DDBJ databases">
        <title>The draft genome sequence of Lewinella nigricans NBRC 102662.</title>
        <authorList>
            <person name="Wang K."/>
        </authorList>
    </citation>
    <scope>NUCLEOTIDE SEQUENCE [LARGE SCALE GENOMIC DNA]</scope>
    <source>
        <strain evidence="8 9">NBRC 102662</strain>
    </source>
</reference>
<protein>
    <submittedName>
        <fullName evidence="8">RNA polymerase subunit sigma-24</fullName>
    </submittedName>
</protein>
<keyword evidence="9" id="KW-1185">Reference proteome</keyword>
<evidence type="ECO:0000259" key="6">
    <source>
        <dbReference type="Pfam" id="PF04542"/>
    </source>
</evidence>
<dbReference type="SUPFAM" id="SSF88946">
    <property type="entry name" value="Sigma2 domain of RNA polymerase sigma factors"/>
    <property type="match status" value="1"/>
</dbReference>